<feature type="region of interest" description="Disordered" evidence="5">
    <location>
        <begin position="199"/>
        <end position="280"/>
    </location>
</feature>
<evidence type="ECO:0000256" key="7">
    <source>
        <dbReference type="SAM" id="SignalP"/>
    </source>
</evidence>
<dbReference type="HOGENOM" id="CLU_648518_0_0_9"/>
<dbReference type="PATRIC" id="fig|883112.3.peg.294"/>
<evidence type="ECO:0000256" key="6">
    <source>
        <dbReference type="SAM" id="Phobius"/>
    </source>
</evidence>
<dbReference type="InterPro" id="IPR014044">
    <property type="entry name" value="CAP_dom"/>
</dbReference>
<feature type="compositionally biased region" description="Acidic residues" evidence="5">
    <location>
        <begin position="207"/>
        <end position="221"/>
    </location>
</feature>
<feature type="compositionally biased region" description="Low complexity" evidence="5">
    <location>
        <begin position="371"/>
        <end position="383"/>
    </location>
</feature>
<organism evidence="9 10">
    <name type="scientific">Falseniella ignava CCUG 37419</name>
    <dbReference type="NCBI Taxonomy" id="883112"/>
    <lineage>
        <taxon>Bacteria</taxon>
        <taxon>Bacillati</taxon>
        <taxon>Bacillota</taxon>
        <taxon>Bacilli</taxon>
        <taxon>Lactobacillales</taxon>
        <taxon>Aerococcaceae</taxon>
        <taxon>Falseniella</taxon>
    </lineage>
</organism>
<evidence type="ECO:0000256" key="1">
    <source>
        <dbReference type="ARBA" id="ARBA00022512"/>
    </source>
</evidence>
<keyword evidence="10" id="KW-1185">Reference proteome</keyword>
<evidence type="ECO:0000256" key="4">
    <source>
        <dbReference type="ARBA" id="ARBA00023088"/>
    </source>
</evidence>
<dbReference type="PROSITE" id="PS50847">
    <property type="entry name" value="GRAM_POS_ANCHORING"/>
    <property type="match status" value="1"/>
</dbReference>
<keyword evidence="4" id="KW-0572">Peptidoglycan-anchor</keyword>
<keyword evidence="6" id="KW-1133">Transmembrane helix</keyword>
<feature type="domain" description="Gram-positive cocci surface proteins LPxTG" evidence="8">
    <location>
        <begin position="389"/>
        <end position="423"/>
    </location>
</feature>
<evidence type="ECO:0000256" key="3">
    <source>
        <dbReference type="ARBA" id="ARBA00022729"/>
    </source>
</evidence>
<reference evidence="9 10" key="1">
    <citation type="submission" date="2012-07" db="EMBL/GenBank/DDBJ databases">
        <title>The Genome Sequence of Facklamia ignava CCUG 37419.</title>
        <authorList>
            <consortium name="The Broad Institute Genome Sequencing Platform"/>
            <person name="Earl A."/>
            <person name="Ward D."/>
            <person name="Feldgarden M."/>
            <person name="Gevers D."/>
            <person name="Huys G."/>
            <person name="Walker B."/>
            <person name="Young S.K."/>
            <person name="Zeng Q."/>
            <person name="Gargeya S."/>
            <person name="Fitzgerald M."/>
            <person name="Haas B."/>
            <person name="Abouelleil A."/>
            <person name="Alvarado L."/>
            <person name="Arachchi H.M."/>
            <person name="Berlin A.M."/>
            <person name="Chapman S.B."/>
            <person name="Goldberg J."/>
            <person name="Griggs A."/>
            <person name="Gujja S."/>
            <person name="Hansen M."/>
            <person name="Howarth C."/>
            <person name="Imamovic A."/>
            <person name="Larimer J."/>
            <person name="McCowen C."/>
            <person name="Montmayeur A."/>
            <person name="Murphy C."/>
            <person name="Neiman D."/>
            <person name="Pearson M."/>
            <person name="Priest M."/>
            <person name="Roberts A."/>
            <person name="Saif S."/>
            <person name="Shea T."/>
            <person name="Sisk P."/>
            <person name="Sykes S."/>
            <person name="Wortman J."/>
            <person name="Nusbaum C."/>
            <person name="Birren B."/>
        </authorList>
    </citation>
    <scope>NUCLEOTIDE SEQUENCE [LARGE SCALE GENOMIC DNA]</scope>
    <source>
        <strain evidence="9 10">CCUG 37419</strain>
    </source>
</reference>
<evidence type="ECO:0000259" key="8">
    <source>
        <dbReference type="PROSITE" id="PS50847"/>
    </source>
</evidence>
<protein>
    <submittedName>
        <fullName evidence="9">LPXTG-domain-containing protein cell wall anchor domain</fullName>
    </submittedName>
</protein>
<evidence type="ECO:0000313" key="9">
    <source>
        <dbReference type="EMBL" id="EKB58346.1"/>
    </source>
</evidence>
<dbReference type="AlphaFoldDB" id="K1LTT5"/>
<dbReference type="EMBL" id="AGZE01000007">
    <property type="protein sequence ID" value="EKB58346.1"/>
    <property type="molecule type" value="Genomic_DNA"/>
</dbReference>
<feature type="transmembrane region" description="Helical" evidence="6">
    <location>
        <begin position="398"/>
        <end position="416"/>
    </location>
</feature>
<keyword evidence="6" id="KW-0472">Membrane</keyword>
<name>K1LTT5_9LACT</name>
<dbReference type="Pfam" id="PF00188">
    <property type="entry name" value="CAP"/>
    <property type="match status" value="1"/>
</dbReference>
<feature type="compositionally biased region" description="Low complexity" evidence="5">
    <location>
        <begin position="222"/>
        <end position="280"/>
    </location>
</feature>
<evidence type="ECO:0000256" key="5">
    <source>
        <dbReference type="SAM" id="MobiDB-lite"/>
    </source>
</evidence>
<keyword evidence="6" id="KW-0812">Transmembrane</keyword>
<dbReference type="Pfam" id="PF00746">
    <property type="entry name" value="Gram_pos_anchor"/>
    <property type="match status" value="1"/>
</dbReference>
<proteinExistence type="predicted"/>
<dbReference type="Gene3D" id="3.40.33.10">
    <property type="entry name" value="CAP"/>
    <property type="match status" value="1"/>
</dbReference>
<keyword evidence="3 7" id="KW-0732">Signal</keyword>
<keyword evidence="2" id="KW-0964">Secreted</keyword>
<dbReference type="InterPro" id="IPR035940">
    <property type="entry name" value="CAP_sf"/>
</dbReference>
<comment type="caution">
    <text evidence="9">The sequence shown here is derived from an EMBL/GenBank/DDBJ whole genome shotgun (WGS) entry which is preliminary data.</text>
</comment>
<feature type="chain" id="PRO_5038594644" evidence="7">
    <location>
        <begin position="25"/>
        <end position="423"/>
    </location>
</feature>
<accession>K1LTT5</accession>
<dbReference type="RefSeq" id="WP_006700959.1">
    <property type="nucleotide sequence ID" value="NZ_JH932300.1"/>
</dbReference>
<evidence type="ECO:0000313" key="10">
    <source>
        <dbReference type="Proteomes" id="UP000005147"/>
    </source>
</evidence>
<sequence>MRKSLLKFATICSLFILGSTNVVPSILSFGEITVAQAQDLSATIELVRQLREKAWDENLPFDGEPLQDLYTDRDAYTSAVYWEPGLAEAAQIRAKEQAKAFGHTRPDGTNWDTVFSQAPGIKGEILAKDLTSLNDAITKAWGEDEFQALIDANGNLTDANSHLYQLLSGQLSHIGFAEFKDEQGDTYYVGILADEDIASGTALPLPEESESTTVEETEEDSTTTTTVEVTEESSSTTTTEEPETSSSTTTTVEPETSSSTTMTTTVESTTAAPVTTTTTVEHTTAAPVHSVSIYPVAAGSQVVSGITTADANVTVTIKGKAQSYTAKADKQGAYSVKLSDALKAGDIVEVSSTVNGQTAVATKHVVAASSSTTQTATTTTAETTTKEGLPKTGETNNWIIMLAAALAVIAGIFLIVPGRRNKK</sequence>
<dbReference type="Proteomes" id="UP000005147">
    <property type="component" value="Unassembled WGS sequence"/>
</dbReference>
<dbReference type="InterPro" id="IPR019931">
    <property type="entry name" value="LPXTG_anchor"/>
</dbReference>
<feature type="region of interest" description="Disordered" evidence="5">
    <location>
        <begin position="371"/>
        <end position="390"/>
    </location>
</feature>
<dbReference type="NCBIfam" id="TIGR01167">
    <property type="entry name" value="LPXTG_anchor"/>
    <property type="match status" value="1"/>
</dbReference>
<gene>
    <name evidence="9" type="ORF">HMPREF9707_00295</name>
</gene>
<keyword evidence="1" id="KW-0134">Cell wall</keyword>
<feature type="signal peptide" evidence="7">
    <location>
        <begin position="1"/>
        <end position="24"/>
    </location>
</feature>
<evidence type="ECO:0000256" key="2">
    <source>
        <dbReference type="ARBA" id="ARBA00022525"/>
    </source>
</evidence>